<proteinExistence type="predicted"/>
<sequence length="519" mass="57427">MSRVTEQLRNDTNRQQDGDSGRISEDPLQPASLQELKTARTVARRNRTRLANLLKRVKTEIATYDHGDYVSEDEDVDDAEYTALCDREDELERQVSDAEVAVAEAERAVDDRLLADVQSRLPPPAPGLSAGASCHGIPAAPQESRRVSSFPPLSRSVLEYHNVEIDPPAKEESPEGSKSPQKTSRSGYPLSKILIPKLKDPFNFVSHLDMFCRIMNDHGHGKYIEDVFVPIGRETSLVAKLLNSVEGCSKLHEAAESAAQTSKYRWTATTTPLLRQFGSKSSLRAEVSRRLRALKFISVNMAETFNQQVTIIGNLWFSVYGSEPAEIRFLADSFLRKLPSDVLKALTTHILAQLPNGVIARWENHLQLHEDAPPASEQPPICLTTAIATVCKSIEIAESFGGQFTTGVKRPEKIHRVKDSSSPAPISDFVAQHPEGTIMYFRTNKTEVADDDIREHFSRLGAKSILILHHSHGHTYGFAAFGDGDHMKSNLNAATSAEMGVTTRPFQIVACSYRCATAL</sequence>
<accession>C5LWW7</accession>
<evidence type="ECO:0000313" key="2">
    <source>
        <dbReference type="EMBL" id="EEQ98745.1"/>
    </source>
</evidence>
<dbReference type="Proteomes" id="UP000007800">
    <property type="component" value="Unassembled WGS sequence"/>
</dbReference>
<feature type="region of interest" description="Disordered" evidence="1">
    <location>
        <begin position="118"/>
        <end position="149"/>
    </location>
</feature>
<evidence type="ECO:0000256" key="1">
    <source>
        <dbReference type="SAM" id="MobiDB-lite"/>
    </source>
</evidence>
<dbReference type="GeneID" id="9062756"/>
<dbReference type="OMA" id="VDERIHY"/>
<reference evidence="2 3" key="1">
    <citation type="submission" date="2008-07" db="EMBL/GenBank/DDBJ databases">
        <authorList>
            <person name="El-Sayed N."/>
            <person name="Caler E."/>
            <person name="Inman J."/>
            <person name="Amedeo P."/>
            <person name="Hass B."/>
            <person name="Wortman J."/>
        </authorList>
    </citation>
    <scope>NUCLEOTIDE SEQUENCE [LARGE SCALE GENOMIC DNA]</scope>
    <source>
        <strain evidence="3">ATCC 50983 / TXsc</strain>
    </source>
</reference>
<feature type="compositionally biased region" description="Polar residues" evidence="1">
    <location>
        <begin position="176"/>
        <end position="186"/>
    </location>
</feature>
<dbReference type="EMBL" id="GG686286">
    <property type="protein sequence ID" value="EEQ98745.1"/>
    <property type="molecule type" value="Genomic_DNA"/>
</dbReference>
<dbReference type="AlphaFoldDB" id="C5LWW7"/>
<feature type="region of interest" description="Disordered" evidence="1">
    <location>
        <begin position="165"/>
        <end position="187"/>
    </location>
</feature>
<dbReference type="InParanoid" id="C5LWW7"/>
<evidence type="ECO:0000313" key="3">
    <source>
        <dbReference type="Proteomes" id="UP000007800"/>
    </source>
</evidence>
<gene>
    <name evidence="2" type="ORF">Pmar_PMAR027229</name>
</gene>
<feature type="compositionally biased region" description="Basic and acidic residues" evidence="1">
    <location>
        <begin position="1"/>
        <end position="25"/>
    </location>
</feature>
<name>C5LWW7_PERM5</name>
<organism evidence="3">
    <name type="scientific">Perkinsus marinus (strain ATCC 50983 / TXsc)</name>
    <dbReference type="NCBI Taxonomy" id="423536"/>
    <lineage>
        <taxon>Eukaryota</taxon>
        <taxon>Sar</taxon>
        <taxon>Alveolata</taxon>
        <taxon>Perkinsozoa</taxon>
        <taxon>Perkinsea</taxon>
        <taxon>Perkinsida</taxon>
        <taxon>Perkinsidae</taxon>
        <taxon>Perkinsus</taxon>
    </lineage>
</organism>
<feature type="region of interest" description="Disordered" evidence="1">
    <location>
        <begin position="1"/>
        <end position="40"/>
    </location>
</feature>
<protein>
    <submittedName>
        <fullName evidence="2">Uncharacterized protein</fullName>
    </submittedName>
</protein>
<feature type="compositionally biased region" description="Basic and acidic residues" evidence="1">
    <location>
        <begin position="165"/>
        <end position="175"/>
    </location>
</feature>
<dbReference type="RefSeq" id="XP_002766028.1">
    <property type="nucleotide sequence ID" value="XM_002765982.1"/>
</dbReference>
<keyword evidence="3" id="KW-1185">Reference proteome</keyword>